<dbReference type="EMBL" id="AEWT01000002">
    <property type="protein sequence ID" value="EGC70966.1"/>
    <property type="molecule type" value="Genomic_DNA"/>
</dbReference>
<dbReference type="AlphaFoldDB" id="F0EGP6"/>
<dbReference type="GO" id="GO:0003677">
    <property type="term" value="F:DNA binding"/>
    <property type="evidence" value="ECO:0007669"/>
    <property type="project" value="UniProtKB-KW"/>
</dbReference>
<dbReference type="Pfam" id="PF00239">
    <property type="entry name" value="Resolvase"/>
    <property type="match status" value="1"/>
</dbReference>
<dbReference type="SUPFAM" id="SSF53041">
    <property type="entry name" value="Resolvase-like"/>
    <property type="match status" value="1"/>
</dbReference>
<gene>
    <name evidence="4" type="ORF">HMPREF9087_0343</name>
</gene>
<protein>
    <submittedName>
        <fullName evidence="4">Resolvase, N-terminal domain protein</fullName>
    </submittedName>
</protein>
<keyword evidence="1" id="KW-0238">DNA-binding</keyword>
<accession>F0EGP6</accession>
<dbReference type="GO" id="GO:0000150">
    <property type="term" value="F:DNA strand exchange activity"/>
    <property type="evidence" value="ECO:0007669"/>
    <property type="project" value="InterPro"/>
</dbReference>
<evidence type="ECO:0000256" key="2">
    <source>
        <dbReference type="ARBA" id="ARBA00023172"/>
    </source>
</evidence>
<comment type="caution">
    <text evidence="4">The sequence shown here is derived from an EMBL/GenBank/DDBJ whole genome shotgun (WGS) entry which is preliminary data.</text>
</comment>
<dbReference type="PROSITE" id="PS51736">
    <property type="entry name" value="RECOMBINASES_3"/>
    <property type="match status" value="1"/>
</dbReference>
<dbReference type="SMART" id="SM00857">
    <property type="entry name" value="Resolvase"/>
    <property type="match status" value="1"/>
</dbReference>
<evidence type="ECO:0000313" key="5">
    <source>
        <dbReference type="Proteomes" id="UP000004835"/>
    </source>
</evidence>
<reference evidence="4 5" key="1">
    <citation type="submission" date="2011-01" db="EMBL/GenBank/DDBJ databases">
        <authorList>
            <person name="Muzny D."/>
            <person name="Qin X."/>
            <person name="Deng J."/>
            <person name="Jiang H."/>
            <person name="Liu Y."/>
            <person name="Qu J."/>
            <person name="Song X.-Z."/>
            <person name="Zhang L."/>
            <person name="Thornton R."/>
            <person name="Coyle M."/>
            <person name="Francisco L."/>
            <person name="Jackson L."/>
            <person name="Javaid M."/>
            <person name="Korchina V."/>
            <person name="Kovar C."/>
            <person name="Mata R."/>
            <person name="Mathew T."/>
            <person name="Ngo R."/>
            <person name="Nguyen L."/>
            <person name="Nguyen N."/>
            <person name="Okwuonu G."/>
            <person name="Ongeri F."/>
            <person name="Pham C."/>
            <person name="Simmons D."/>
            <person name="Wilczek-Boney K."/>
            <person name="Hale W."/>
            <person name="Jakkamsetti A."/>
            <person name="Pham P."/>
            <person name="Ruth R."/>
            <person name="San Lucas F."/>
            <person name="Warren J."/>
            <person name="Zhang J."/>
            <person name="Zhao Z."/>
            <person name="Zhou C."/>
            <person name="Zhu D."/>
            <person name="Lee S."/>
            <person name="Bess C."/>
            <person name="Blankenburg K."/>
            <person name="Forbes L."/>
            <person name="Fu Q."/>
            <person name="Gubbala S."/>
            <person name="Hirani K."/>
            <person name="Jayaseelan J.C."/>
            <person name="Lara F."/>
            <person name="Munidasa M."/>
            <person name="Palculict T."/>
            <person name="Patil S."/>
            <person name="Pu L.-L."/>
            <person name="Saada N."/>
            <person name="Tang L."/>
            <person name="Weissenberger G."/>
            <person name="Zhu Y."/>
            <person name="Hemphill L."/>
            <person name="Shang Y."/>
            <person name="Youmans B."/>
            <person name="Ayvaz T."/>
            <person name="Ross M."/>
            <person name="Santibanez J."/>
            <person name="Aqrawi P."/>
            <person name="Gross S."/>
            <person name="Joshi V."/>
            <person name="Fowler G."/>
            <person name="Nazareth L."/>
            <person name="Reid J."/>
            <person name="Worley K."/>
            <person name="Petrosino J."/>
            <person name="Highlander S."/>
            <person name="Gibbs R."/>
        </authorList>
    </citation>
    <scope>NUCLEOTIDE SEQUENCE [LARGE SCALE GENOMIC DNA]</scope>
    <source>
        <strain evidence="4 5">ATCC 12755</strain>
    </source>
</reference>
<evidence type="ECO:0000259" key="3">
    <source>
        <dbReference type="PROSITE" id="PS51736"/>
    </source>
</evidence>
<dbReference type="PANTHER" id="PTHR30461">
    <property type="entry name" value="DNA-INVERTASE FROM LAMBDOID PROPHAGE"/>
    <property type="match status" value="1"/>
</dbReference>
<dbReference type="PANTHER" id="PTHR30461:SF2">
    <property type="entry name" value="SERINE RECOMBINASE PINE-RELATED"/>
    <property type="match status" value="1"/>
</dbReference>
<dbReference type="InterPro" id="IPR036162">
    <property type="entry name" value="Resolvase-like_N_sf"/>
</dbReference>
<dbReference type="InterPro" id="IPR006119">
    <property type="entry name" value="Resolv_N"/>
</dbReference>
<dbReference type="Gene3D" id="1.10.10.60">
    <property type="entry name" value="Homeodomain-like"/>
    <property type="match status" value="1"/>
</dbReference>
<dbReference type="Proteomes" id="UP000004835">
    <property type="component" value="Unassembled WGS sequence"/>
</dbReference>
<dbReference type="HOGENOM" id="CLU_010686_8_0_9"/>
<evidence type="ECO:0000313" key="4">
    <source>
        <dbReference type="EMBL" id="EGC70966.1"/>
    </source>
</evidence>
<dbReference type="CDD" id="cd03768">
    <property type="entry name" value="SR_ResInv"/>
    <property type="match status" value="1"/>
</dbReference>
<dbReference type="Gene3D" id="3.40.50.1390">
    <property type="entry name" value="Resolvase, N-terminal catalytic domain"/>
    <property type="match status" value="1"/>
</dbReference>
<dbReference type="InterPro" id="IPR050639">
    <property type="entry name" value="SSR_resolvase"/>
</dbReference>
<name>F0EGP6_ENTCA</name>
<proteinExistence type="predicted"/>
<feature type="domain" description="Resolvase/invertase-type recombinase catalytic" evidence="3">
    <location>
        <begin position="44"/>
        <end position="178"/>
    </location>
</feature>
<keyword evidence="2" id="KW-0233">DNA recombination</keyword>
<organism evidence="4 5">
    <name type="scientific">Enterococcus casseliflavus ATCC 12755</name>
    <dbReference type="NCBI Taxonomy" id="888066"/>
    <lineage>
        <taxon>Bacteria</taxon>
        <taxon>Bacillati</taxon>
        <taxon>Bacillota</taxon>
        <taxon>Bacilli</taxon>
        <taxon>Lactobacillales</taxon>
        <taxon>Enterococcaceae</taxon>
        <taxon>Enterococcus</taxon>
    </lineage>
</organism>
<sequence length="235" mass="27496">MLLFFSLFFFNRLNFYYFLCKLPYHLRNNYDTFNKKGKVGGFMKIIGYARSTITDNSTSEQLNKLEEFGCHEFFHETFSVEESEENHSLESVVAQMQPGDTLVVTELHRLGKTTRQLTDLTDLLKQRELHLVSLAEQIDTRGPMGQVYFNLMEGLAIMERSLIKERTLVGLNKARKKGKIGGRPKIDPKTIKKIRQLYYEKKETIQYISEKYGVSVGTCYKYIKLSEEEWNKLRS</sequence>
<evidence type="ECO:0000256" key="1">
    <source>
        <dbReference type="ARBA" id="ARBA00023125"/>
    </source>
</evidence>